<reference evidence="2" key="2">
    <citation type="submission" date="2019-06" db="EMBL/GenBank/DDBJ databases">
        <title>Genomics analysis of Aphanomyces spp. identifies a new class of oomycete effector associated with host adaptation.</title>
        <authorList>
            <person name="Gaulin E."/>
        </authorList>
    </citation>
    <scope>NUCLEOTIDE SEQUENCE</scope>
    <source>
        <strain evidence="2">CBS 578.67</strain>
    </source>
</reference>
<gene>
    <name evidence="3" type="primary">Aste57867_19111</name>
    <name evidence="2" type="ORF">As57867_019047</name>
    <name evidence="3" type="ORF">ASTE57867_19111</name>
</gene>
<proteinExistence type="predicted"/>
<keyword evidence="4" id="KW-1185">Reference proteome</keyword>
<dbReference type="EMBL" id="CAADRA010006468">
    <property type="protein sequence ID" value="VFT95835.1"/>
    <property type="molecule type" value="Genomic_DNA"/>
</dbReference>
<protein>
    <submittedName>
        <fullName evidence="3">Aste57867_19111 protein</fullName>
    </submittedName>
</protein>
<evidence type="ECO:0000313" key="4">
    <source>
        <dbReference type="Proteomes" id="UP000332933"/>
    </source>
</evidence>
<accession>A0A485LC05</accession>
<reference evidence="3 4" key="1">
    <citation type="submission" date="2019-03" db="EMBL/GenBank/DDBJ databases">
        <authorList>
            <person name="Gaulin E."/>
            <person name="Dumas B."/>
        </authorList>
    </citation>
    <scope>NUCLEOTIDE SEQUENCE [LARGE SCALE GENOMIC DNA]</scope>
    <source>
        <strain evidence="3">CBS 568.67</strain>
    </source>
</reference>
<evidence type="ECO:0000256" key="1">
    <source>
        <dbReference type="SAM" id="MobiDB-lite"/>
    </source>
</evidence>
<feature type="region of interest" description="Disordered" evidence="1">
    <location>
        <begin position="42"/>
        <end position="127"/>
    </location>
</feature>
<dbReference type="Proteomes" id="UP000332933">
    <property type="component" value="Unassembled WGS sequence"/>
</dbReference>
<feature type="compositionally biased region" description="Basic and acidic residues" evidence="1">
    <location>
        <begin position="84"/>
        <end position="111"/>
    </location>
</feature>
<dbReference type="EMBL" id="VJMH01006447">
    <property type="protein sequence ID" value="KAF0689439.1"/>
    <property type="molecule type" value="Genomic_DNA"/>
</dbReference>
<name>A0A485LC05_9STRA</name>
<evidence type="ECO:0000313" key="2">
    <source>
        <dbReference type="EMBL" id="KAF0689439.1"/>
    </source>
</evidence>
<evidence type="ECO:0000313" key="3">
    <source>
        <dbReference type="EMBL" id="VFT95835.1"/>
    </source>
</evidence>
<organism evidence="3 4">
    <name type="scientific">Aphanomyces stellatus</name>
    <dbReference type="NCBI Taxonomy" id="120398"/>
    <lineage>
        <taxon>Eukaryota</taxon>
        <taxon>Sar</taxon>
        <taxon>Stramenopiles</taxon>
        <taxon>Oomycota</taxon>
        <taxon>Saprolegniomycetes</taxon>
        <taxon>Saprolegniales</taxon>
        <taxon>Verrucalvaceae</taxon>
        <taxon>Aphanomyces</taxon>
    </lineage>
</organism>
<dbReference type="AlphaFoldDB" id="A0A485LC05"/>
<feature type="compositionally biased region" description="Basic and acidic residues" evidence="1">
    <location>
        <begin position="42"/>
        <end position="54"/>
    </location>
</feature>
<sequence>MTAVRALGKENMDAVERKKYYEKNKARILAQQKAYRERKRVKLEGKLHPPHEKQSLTAGTMEGATMAPPQANEPKRLKGITPMLEERPKEVPVCMTHDENDTSQRKPKEVVAESSVIDPEDAPTGNFESWKEWFTKSQTVEGMHG</sequence>